<dbReference type="Proteomes" id="UP001172159">
    <property type="component" value="Unassembled WGS sequence"/>
</dbReference>
<reference evidence="1" key="1">
    <citation type="submission" date="2023-06" db="EMBL/GenBank/DDBJ databases">
        <title>Genome-scale phylogeny and comparative genomics of the fungal order Sordariales.</title>
        <authorList>
            <consortium name="Lawrence Berkeley National Laboratory"/>
            <person name="Hensen N."/>
            <person name="Bonometti L."/>
            <person name="Westerberg I."/>
            <person name="Brannstrom I.O."/>
            <person name="Guillou S."/>
            <person name="Cros-Aarteil S."/>
            <person name="Calhoun S."/>
            <person name="Haridas S."/>
            <person name="Kuo A."/>
            <person name="Mondo S."/>
            <person name="Pangilinan J."/>
            <person name="Riley R."/>
            <person name="Labutti K."/>
            <person name="Andreopoulos B."/>
            <person name="Lipzen A."/>
            <person name="Chen C."/>
            <person name="Yanf M."/>
            <person name="Daum C."/>
            <person name="Ng V."/>
            <person name="Clum A."/>
            <person name="Steindorff A."/>
            <person name="Ohm R."/>
            <person name="Martin F."/>
            <person name="Silar P."/>
            <person name="Natvig D."/>
            <person name="Lalanne C."/>
            <person name="Gautier V."/>
            <person name="Ament-Velasquez S.L."/>
            <person name="Kruys A."/>
            <person name="Hutchinson M.I."/>
            <person name="Powell A.J."/>
            <person name="Barry K."/>
            <person name="Miller A.N."/>
            <person name="Grigoriev I.V."/>
            <person name="Debuchy R."/>
            <person name="Gladieux P."/>
            <person name="Thoren M.H."/>
            <person name="Johannesson H."/>
        </authorList>
    </citation>
    <scope>NUCLEOTIDE SEQUENCE</scope>
    <source>
        <strain evidence="1">CBS 540.89</strain>
    </source>
</reference>
<dbReference type="AlphaFoldDB" id="A0AA40BKP7"/>
<keyword evidence="2" id="KW-1185">Reference proteome</keyword>
<comment type="caution">
    <text evidence="1">The sequence shown here is derived from an EMBL/GenBank/DDBJ whole genome shotgun (WGS) entry which is preliminary data.</text>
</comment>
<proteinExistence type="predicted"/>
<gene>
    <name evidence="1" type="ORF">B0T21DRAFT_412482</name>
</gene>
<sequence>MTLLQTYQNLSPKAKLGVGFGLVAWGLIGLQLSDKAEQKLGYTPTEQDKAELDKIIPKIHTVSREKPSSSSSSP</sequence>
<protein>
    <submittedName>
        <fullName evidence="1">Uncharacterized protein</fullName>
    </submittedName>
</protein>
<evidence type="ECO:0000313" key="2">
    <source>
        <dbReference type="Proteomes" id="UP001172159"/>
    </source>
</evidence>
<accession>A0AA40BKP7</accession>
<name>A0AA40BKP7_9PEZI</name>
<dbReference type="EMBL" id="JAUKTV010000007">
    <property type="protein sequence ID" value="KAK0735893.1"/>
    <property type="molecule type" value="Genomic_DNA"/>
</dbReference>
<evidence type="ECO:0000313" key="1">
    <source>
        <dbReference type="EMBL" id="KAK0735893.1"/>
    </source>
</evidence>
<organism evidence="1 2">
    <name type="scientific">Apiosordaria backusii</name>
    <dbReference type="NCBI Taxonomy" id="314023"/>
    <lineage>
        <taxon>Eukaryota</taxon>
        <taxon>Fungi</taxon>
        <taxon>Dikarya</taxon>
        <taxon>Ascomycota</taxon>
        <taxon>Pezizomycotina</taxon>
        <taxon>Sordariomycetes</taxon>
        <taxon>Sordariomycetidae</taxon>
        <taxon>Sordariales</taxon>
        <taxon>Lasiosphaeriaceae</taxon>
        <taxon>Apiosordaria</taxon>
    </lineage>
</organism>